<evidence type="ECO:0000256" key="2">
    <source>
        <dbReference type="ARBA" id="ARBA00005831"/>
    </source>
</evidence>
<accession>A0A2G5B6W5</accession>
<reference evidence="9 10" key="1">
    <citation type="journal article" date="2015" name="Genome Biol. Evol.">
        <title>Phylogenomic analyses indicate that early fungi evolved digesting cell walls of algal ancestors of land plants.</title>
        <authorList>
            <person name="Chang Y."/>
            <person name="Wang S."/>
            <person name="Sekimoto S."/>
            <person name="Aerts A.L."/>
            <person name="Choi C."/>
            <person name="Clum A."/>
            <person name="LaButti K.M."/>
            <person name="Lindquist E.A."/>
            <person name="Yee Ngan C."/>
            <person name="Ohm R.A."/>
            <person name="Salamov A.A."/>
            <person name="Grigoriev I.V."/>
            <person name="Spatafora J.W."/>
            <person name="Berbee M.L."/>
        </authorList>
    </citation>
    <scope>NUCLEOTIDE SEQUENCE [LARGE SCALE GENOMIC DNA]</scope>
    <source>
        <strain evidence="9 10">NRRL 1564</strain>
    </source>
</reference>
<keyword evidence="5" id="KW-0653">Protein transport</keyword>
<evidence type="ECO:0000256" key="1">
    <source>
        <dbReference type="ARBA" id="ARBA00004395"/>
    </source>
</evidence>
<keyword evidence="6" id="KW-0333">Golgi apparatus</keyword>
<dbReference type="GO" id="GO:0007030">
    <property type="term" value="P:Golgi organization"/>
    <property type="evidence" value="ECO:0007669"/>
    <property type="project" value="TreeGrafter"/>
</dbReference>
<dbReference type="GO" id="GO:0006890">
    <property type="term" value="P:retrograde vesicle-mediated transport, Golgi to endoplasmic reticulum"/>
    <property type="evidence" value="ECO:0007669"/>
    <property type="project" value="TreeGrafter"/>
</dbReference>
<comment type="subcellular location">
    <subcellularLocation>
        <location evidence="1">Golgi apparatus membrane</location>
        <topology evidence="1">Peripheral membrane protein</topology>
    </subcellularLocation>
</comment>
<dbReference type="EMBL" id="KZ303513">
    <property type="protein sequence ID" value="PIA14766.1"/>
    <property type="molecule type" value="Genomic_DNA"/>
</dbReference>
<dbReference type="GO" id="GO:0017119">
    <property type="term" value="C:Golgi transport complex"/>
    <property type="evidence" value="ECO:0007669"/>
    <property type="project" value="InterPro"/>
</dbReference>
<evidence type="ECO:0000256" key="3">
    <source>
        <dbReference type="ARBA" id="ARBA00020984"/>
    </source>
</evidence>
<keyword evidence="4" id="KW-0813">Transport</keyword>
<evidence type="ECO:0000256" key="7">
    <source>
        <dbReference type="ARBA" id="ARBA00023136"/>
    </source>
</evidence>
<evidence type="ECO:0000256" key="8">
    <source>
        <dbReference type="ARBA" id="ARBA00031345"/>
    </source>
</evidence>
<dbReference type="OrthoDB" id="5572330at2759"/>
<proteinExistence type="inferred from homology"/>
<keyword evidence="10" id="KW-1185">Reference proteome</keyword>
<evidence type="ECO:0000256" key="6">
    <source>
        <dbReference type="ARBA" id="ARBA00023034"/>
    </source>
</evidence>
<gene>
    <name evidence="9" type="ORF">COEREDRAFT_10032</name>
</gene>
<organism evidence="9 10">
    <name type="scientific">Coemansia reversa (strain ATCC 12441 / NRRL 1564)</name>
    <dbReference type="NCBI Taxonomy" id="763665"/>
    <lineage>
        <taxon>Eukaryota</taxon>
        <taxon>Fungi</taxon>
        <taxon>Fungi incertae sedis</taxon>
        <taxon>Zoopagomycota</taxon>
        <taxon>Kickxellomycotina</taxon>
        <taxon>Kickxellomycetes</taxon>
        <taxon>Kickxellales</taxon>
        <taxon>Kickxellaceae</taxon>
        <taxon>Coemansia</taxon>
    </lineage>
</organism>
<dbReference type="PANTHER" id="PTHR21443:SF0">
    <property type="entry name" value="CONSERVED OLIGOMERIC GOLGI COMPLEX SUBUNIT 7"/>
    <property type="match status" value="1"/>
</dbReference>
<dbReference type="Proteomes" id="UP000242474">
    <property type="component" value="Unassembled WGS sequence"/>
</dbReference>
<dbReference type="GO" id="GO:0000139">
    <property type="term" value="C:Golgi membrane"/>
    <property type="evidence" value="ECO:0007669"/>
    <property type="project" value="UniProtKB-SubCell"/>
</dbReference>
<dbReference type="GO" id="GO:0006886">
    <property type="term" value="P:intracellular protein transport"/>
    <property type="evidence" value="ECO:0007669"/>
    <property type="project" value="InterPro"/>
</dbReference>
<protein>
    <recommendedName>
        <fullName evidence="3">Conserved oligomeric Golgi complex subunit 7</fullName>
    </recommendedName>
    <alternativeName>
        <fullName evidence="8">Component of oligomeric Golgi complex 7</fullName>
    </alternativeName>
</protein>
<evidence type="ECO:0000256" key="5">
    <source>
        <dbReference type="ARBA" id="ARBA00022927"/>
    </source>
</evidence>
<evidence type="ECO:0000313" key="10">
    <source>
        <dbReference type="Proteomes" id="UP000242474"/>
    </source>
</evidence>
<dbReference type="AlphaFoldDB" id="A0A2G5B6W5"/>
<evidence type="ECO:0000256" key="4">
    <source>
        <dbReference type="ARBA" id="ARBA00022448"/>
    </source>
</evidence>
<name>A0A2G5B6W5_COERN</name>
<sequence>MDIQLETFGAAEFDVKTWLNRQFEALAVDCADPKADGETSASTRAASNSDGAQRLATQLHFLATSAQQNSDRIKARFRHQVGHIARDISALGRLVSETRQQMDSLSEAASAQAASSSAVEQVVALGTARRRVEETAAAFDLLRSYTDLPQKIQKLMETGEHAQAWELVDSAMAQSANVTTKHSGLAGVGLDADDARKLRAQIQTAIAADLTEAIAAQDVKAATRASRVLAAHGCGDTVETEFLRQRSEAGTAQLWRVAAEHTDDDCSKVEAQLKSIVDLATADLALAEALEVQHSEVLLEELLASYVETVRPSVQQRVTQAQHNGSAEMLLEVYQALVTHYSELQQATSTGTLSVGGSTAPQRTCELPRSLQLLFGPLADSIGSLAKMEAVALCNGSLRRLQATELGHGRVEHFVRAASQAMVDVFRDIEQALLHVLAVVPPSKLNDAITTIAVLALDVDEFLGNALTEVARRGGISVGELTGHGGPSEAPLDSVAYQPLNNDDKSELVSEGLGVVLLSNLFDRLATESFTPAMQRWEGLGLALSQMGIGCADDNAAATTDGDPVQPLVLALMEAQPTVAAMDTLVDRLDLDSIPIGIARASAAAAQRARTACVGVFFLLTSTFEGPLRRLPDCPTWHEERPATSSMNIAIPQFSCSPSEDVVDIGEKMHVMLPELEQVEAMHAQYARCVAGLPTTVQPLSALMMSYLVNNGDSADPSASLLALLELALEAIQQRFVAQICCITPPLSRYGCQQLTADVEYIFSVATSLADPRDSGFEALRLKLISQDNNTQTGSPPDPKVWNKICELLLQHSEK</sequence>
<comment type="similarity">
    <text evidence="2">Belongs to the COG7 family.</text>
</comment>
<dbReference type="PANTHER" id="PTHR21443">
    <property type="entry name" value="CONSERVED OLIGOMERIC GOLGI COMPLEX COMPONENT 7"/>
    <property type="match status" value="1"/>
</dbReference>
<keyword evidence="7" id="KW-0472">Membrane</keyword>
<dbReference type="InterPro" id="IPR019335">
    <property type="entry name" value="COG7"/>
</dbReference>
<evidence type="ECO:0000313" key="9">
    <source>
        <dbReference type="EMBL" id="PIA14766.1"/>
    </source>
</evidence>